<dbReference type="SFLD" id="SFLDG01144">
    <property type="entry name" value="C2.B.4:_PGP_Like"/>
    <property type="match status" value="1"/>
</dbReference>
<dbReference type="PANTHER" id="PTHR10000">
    <property type="entry name" value="PHOSPHOSERINE PHOSPHATASE"/>
    <property type="match status" value="1"/>
</dbReference>
<dbReference type="Proteomes" id="UP000199433">
    <property type="component" value="Unassembled WGS sequence"/>
</dbReference>
<dbReference type="Pfam" id="PF08282">
    <property type="entry name" value="Hydrolase_3"/>
    <property type="match status" value="1"/>
</dbReference>
<dbReference type="SFLD" id="SFLDG01140">
    <property type="entry name" value="C2.B:_Phosphomannomutase_and_P"/>
    <property type="match status" value="1"/>
</dbReference>
<evidence type="ECO:0000313" key="1">
    <source>
        <dbReference type="EMBL" id="SDK06976.1"/>
    </source>
</evidence>
<dbReference type="GO" id="GO:0005829">
    <property type="term" value="C:cytosol"/>
    <property type="evidence" value="ECO:0007669"/>
    <property type="project" value="TreeGrafter"/>
</dbReference>
<dbReference type="Gene3D" id="3.40.50.1000">
    <property type="entry name" value="HAD superfamily/HAD-like"/>
    <property type="match status" value="1"/>
</dbReference>
<dbReference type="PANTHER" id="PTHR10000:SF25">
    <property type="entry name" value="PHOSPHATASE YKRA-RELATED"/>
    <property type="match status" value="1"/>
</dbReference>
<dbReference type="SFLD" id="SFLDS00003">
    <property type="entry name" value="Haloacid_Dehalogenase"/>
    <property type="match status" value="1"/>
</dbReference>
<dbReference type="GO" id="GO:0016791">
    <property type="term" value="F:phosphatase activity"/>
    <property type="evidence" value="ECO:0007669"/>
    <property type="project" value="UniProtKB-ARBA"/>
</dbReference>
<sequence>MTKIVFFDIDGTLVTKRNTIPESAKKAIDQLKKNDVIPVIATGRAPILIEEIRLELGIESYIAMNGQLVMHEGEVIFHNPIQKETVDRLTEKAVERKNGIILCGAKDIFSNSIVSLAKRSSVWTVLKGLGKIIPGHLQLSLFKRLIRKPPNPEEYEGKPIYQVILETSMDEEKHYSKEFPELHFARSNHYTVDIISEGISKAVGIQKFLEKLNLDQKDTYAFGDSPNDKEMLGYVNTGVAMGNGWDEIKEAADHVTAPVDQDGIAKGLKYLGLI</sequence>
<proteinExistence type="predicted"/>
<dbReference type="EMBL" id="FNFK01000011">
    <property type="protein sequence ID" value="SDK06976.1"/>
    <property type="molecule type" value="Genomic_DNA"/>
</dbReference>
<dbReference type="GO" id="GO:0000287">
    <property type="term" value="F:magnesium ion binding"/>
    <property type="evidence" value="ECO:0007669"/>
    <property type="project" value="TreeGrafter"/>
</dbReference>
<gene>
    <name evidence="1" type="ORF">SAMN04488098_101137</name>
</gene>
<dbReference type="InterPro" id="IPR036412">
    <property type="entry name" value="HAD-like_sf"/>
</dbReference>
<protein>
    <recommendedName>
        <fullName evidence="3">Cof subfamily of IIB subfamily of haloacid dehalogenase superfamily/HAD-superfamily hydrolase, subfamily IIB</fullName>
    </recommendedName>
</protein>
<dbReference type="InterPro" id="IPR006379">
    <property type="entry name" value="HAD-SF_hydro_IIB"/>
</dbReference>
<dbReference type="CDD" id="cd07517">
    <property type="entry name" value="HAD_HPP"/>
    <property type="match status" value="1"/>
</dbReference>
<evidence type="ECO:0008006" key="3">
    <source>
        <dbReference type="Google" id="ProtNLM"/>
    </source>
</evidence>
<dbReference type="STRING" id="426701.SAMN04488098_101137"/>
<reference evidence="2" key="1">
    <citation type="submission" date="2016-10" db="EMBL/GenBank/DDBJ databases">
        <authorList>
            <person name="Varghese N."/>
            <person name="Submissions S."/>
        </authorList>
    </citation>
    <scope>NUCLEOTIDE SEQUENCE [LARGE SCALE GENOMIC DNA]</scope>
    <source>
        <strain evidence="2">DSM 19181</strain>
    </source>
</reference>
<accession>A0A1G8YW35</accession>
<dbReference type="PROSITE" id="PS01228">
    <property type="entry name" value="COF_1"/>
    <property type="match status" value="1"/>
</dbReference>
<name>A0A1G8YW35_9LACT</name>
<dbReference type="RefSeq" id="WP_143009188.1">
    <property type="nucleotide sequence ID" value="NZ_FNFK01000011.1"/>
</dbReference>
<dbReference type="NCBIfam" id="TIGR00099">
    <property type="entry name" value="Cof-subfamily"/>
    <property type="match status" value="1"/>
</dbReference>
<dbReference type="SUPFAM" id="SSF56784">
    <property type="entry name" value="HAD-like"/>
    <property type="match status" value="1"/>
</dbReference>
<dbReference type="NCBIfam" id="TIGR01484">
    <property type="entry name" value="HAD-SF-IIB"/>
    <property type="match status" value="1"/>
</dbReference>
<dbReference type="InterPro" id="IPR023214">
    <property type="entry name" value="HAD_sf"/>
</dbReference>
<dbReference type="AlphaFoldDB" id="A0A1G8YW35"/>
<keyword evidence="2" id="KW-1185">Reference proteome</keyword>
<dbReference type="OrthoDB" id="9810101at2"/>
<organism evidence="1 2">
    <name type="scientific">Alkalibacterium thalassium</name>
    <dbReference type="NCBI Taxonomy" id="426701"/>
    <lineage>
        <taxon>Bacteria</taxon>
        <taxon>Bacillati</taxon>
        <taxon>Bacillota</taxon>
        <taxon>Bacilli</taxon>
        <taxon>Lactobacillales</taxon>
        <taxon>Carnobacteriaceae</taxon>
        <taxon>Alkalibacterium</taxon>
    </lineage>
</organism>
<dbReference type="InterPro" id="IPR000150">
    <property type="entry name" value="Cof"/>
</dbReference>
<dbReference type="Gene3D" id="3.30.1240.10">
    <property type="match status" value="1"/>
</dbReference>
<dbReference type="PROSITE" id="PS01229">
    <property type="entry name" value="COF_2"/>
    <property type="match status" value="1"/>
</dbReference>
<evidence type="ECO:0000313" key="2">
    <source>
        <dbReference type="Proteomes" id="UP000199433"/>
    </source>
</evidence>